<gene>
    <name evidence="6" type="ORF">Rhe02_46380</name>
</gene>
<dbReference type="Pfam" id="PF01081">
    <property type="entry name" value="Aldolase"/>
    <property type="match status" value="1"/>
</dbReference>
<dbReference type="GO" id="GO:0016829">
    <property type="term" value="F:lyase activity"/>
    <property type="evidence" value="ECO:0007669"/>
    <property type="project" value="UniProtKB-KW"/>
</dbReference>
<dbReference type="InterPro" id="IPR000887">
    <property type="entry name" value="Aldlse_KDPG_KHG"/>
</dbReference>
<proteinExistence type="inferred from homology"/>
<evidence type="ECO:0000313" key="6">
    <source>
        <dbReference type="EMBL" id="GIH06571.1"/>
    </source>
</evidence>
<dbReference type="InterPro" id="IPR013785">
    <property type="entry name" value="Aldolase_TIM"/>
</dbReference>
<dbReference type="Gene3D" id="3.20.20.70">
    <property type="entry name" value="Aldolase class I"/>
    <property type="match status" value="1"/>
</dbReference>
<keyword evidence="5" id="KW-0119">Carbohydrate metabolism</keyword>
<dbReference type="Proteomes" id="UP000612899">
    <property type="component" value="Unassembled WGS sequence"/>
</dbReference>
<dbReference type="RefSeq" id="WP_203910384.1">
    <property type="nucleotide sequence ID" value="NZ_BONY01000028.1"/>
</dbReference>
<evidence type="ECO:0000313" key="7">
    <source>
        <dbReference type="Proteomes" id="UP000612899"/>
    </source>
</evidence>
<comment type="subunit">
    <text evidence="3">Homotrimer.</text>
</comment>
<evidence type="ECO:0000256" key="4">
    <source>
        <dbReference type="ARBA" id="ARBA00023239"/>
    </source>
</evidence>
<reference evidence="6" key="1">
    <citation type="submission" date="2021-01" db="EMBL/GenBank/DDBJ databases">
        <title>Whole genome shotgun sequence of Rhizocola hellebori NBRC 109834.</title>
        <authorList>
            <person name="Komaki H."/>
            <person name="Tamura T."/>
        </authorList>
    </citation>
    <scope>NUCLEOTIDE SEQUENCE</scope>
    <source>
        <strain evidence="6">NBRC 109834</strain>
    </source>
</reference>
<evidence type="ECO:0000256" key="1">
    <source>
        <dbReference type="ARBA" id="ARBA00004761"/>
    </source>
</evidence>
<organism evidence="6 7">
    <name type="scientific">Rhizocola hellebori</name>
    <dbReference type="NCBI Taxonomy" id="1392758"/>
    <lineage>
        <taxon>Bacteria</taxon>
        <taxon>Bacillati</taxon>
        <taxon>Actinomycetota</taxon>
        <taxon>Actinomycetes</taxon>
        <taxon>Micromonosporales</taxon>
        <taxon>Micromonosporaceae</taxon>
        <taxon>Rhizocola</taxon>
    </lineage>
</organism>
<dbReference type="EMBL" id="BONY01000028">
    <property type="protein sequence ID" value="GIH06571.1"/>
    <property type="molecule type" value="Genomic_DNA"/>
</dbReference>
<dbReference type="SUPFAM" id="SSF51569">
    <property type="entry name" value="Aldolase"/>
    <property type="match status" value="1"/>
</dbReference>
<sequence length="203" mass="20448">MRLIAIVRLSTPDNVVRVCQELVDAGLPGVEVTLNTPGALAAIGALGGAVGAGSVRTAAQARDAQNAGAAFLVTPTTKPEVLRAASVPVVCGALTPTEIDLASSSGAAYVKVFPASAMGPGYVKEVLAPMPELKLIPTGGVTLANIGDYAQAGAVGVGVGSALVTEDIVELRRRAKLFIEAAEAAWRPRSSPLADPQLGRTAG</sequence>
<name>A0A8J3Q9U2_9ACTN</name>
<evidence type="ECO:0000256" key="2">
    <source>
        <dbReference type="ARBA" id="ARBA00006906"/>
    </source>
</evidence>
<accession>A0A8J3Q9U2</accession>
<dbReference type="PANTHER" id="PTHR30246">
    <property type="entry name" value="2-KETO-3-DEOXY-6-PHOSPHOGLUCONATE ALDOLASE"/>
    <property type="match status" value="1"/>
</dbReference>
<keyword evidence="7" id="KW-1185">Reference proteome</keyword>
<comment type="caution">
    <text evidence="6">The sequence shown here is derived from an EMBL/GenBank/DDBJ whole genome shotgun (WGS) entry which is preliminary data.</text>
</comment>
<dbReference type="PANTHER" id="PTHR30246:SF1">
    <property type="entry name" value="2-DEHYDRO-3-DEOXY-6-PHOSPHOGALACTONATE ALDOLASE-RELATED"/>
    <property type="match status" value="1"/>
</dbReference>
<comment type="similarity">
    <text evidence="2">Belongs to the KHG/KDPG aldolase family.</text>
</comment>
<evidence type="ECO:0000256" key="5">
    <source>
        <dbReference type="ARBA" id="ARBA00023277"/>
    </source>
</evidence>
<protein>
    <submittedName>
        <fullName evidence="6">2-keto-3-deoxy-phosphogluconate aldolase</fullName>
    </submittedName>
</protein>
<evidence type="ECO:0000256" key="3">
    <source>
        <dbReference type="ARBA" id="ARBA00011233"/>
    </source>
</evidence>
<keyword evidence="4" id="KW-0456">Lyase</keyword>
<dbReference type="CDD" id="cd00452">
    <property type="entry name" value="KDPG_aldolase"/>
    <property type="match status" value="1"/>
</dbReference>
<comment type="pathway">
    <text evidence="1">Carbohydrate acid metabolism.</text>
</comment>
<dbReference type="AlphaFoldDB" id="A0A8J3Q9U2"/>